<sequence>MAKLKILTVKLPENKKKDYYVKEALYRHLEDIEDYEIAVKSLKSNGKTYRGKEVDKRLEDPRSSQAFRCLPNIREKIWPINKLMTNQELKEQENPQGVNAFDGLICSFCKKAVGEEEMVATRNNKLACENCYDPADPDQQEESFIELEANKEKARESINKNTSQKVSNYQPSLYFTNNNKKTNESLKETSQKVIEINSEELNNRIEIPEELNIVDCPPDIKPDKE</sequence>
<keyword evidence="2" id="KW-1185">Reference proteome</keyword>
<gene>
    <name evidence="1" type="ORF">SCALOS_LOCUS639</name>
</gene>
<accession>A0ACA9JXI9</accession>
<proteinExistence type="predicted"/>
<organism evidence="1 2">
    <name type="scientific">Scutellospora calospora</name>
    <dbReference type="NCBI Taxonomy" id="85575"/>
    <lineage>
        <taxon>Eukaryota</taxon>
        <taxon>Fungi</taxon>
        <taxon>Fungi incertae sedis</taxon>
        <taxon>Mucoromycota</taxon>
        <taxon>Glomeromycotina</taxon>
        <taxon>Glomeromycetes</taxon>
        <taxon>Diversisporales</taxon>
        <taxon>Gigasporaceae</taxon>
        <taxon>Scutellospora</taxon>
    </lineage>
</organism>
<comment type="caution">
    <text evidence="1">The sequence shown here is derived from an EMBL/GenBank/DDBJ whole genome shotgun (WGS) entry which is preliminary data.</text>
</comment>
<name>A0ACA9JXI9_9GLOM</name>
<reference evidence="1" key="1">
    <citation type="submission" date="2021-06" db="EMBL/GenBank/DDBJ databases">
        <authorList>
            <person name="Kallberg Y."/>
            <person name="Tangrot J."/>
            <person name="Rosling A."/>
        </authorList>
    </citation>
    <scope>NUCLEOTIDE SEQUENCE</scope>
    <source>
        <strain evidence="1">AU212A</strain>
    </source>
</reference>
<dbReference type="EMBL" id="CAJVPM010000317">
    <property type="protein sequence ID" value="CAG8441283.1"/>
    <property type="molecule type" value="Genomic_DNA"/>
</dbReference>
<evidence type="ECO:0000313" key="1">
    <source>
        <dbReference type="EMBL" id="CAG8441283.1"/>
    </source>
</evidence>
<dbReference type="Proteomes" id="UP000789860">
    <property type="component" value="Unassembled WGS sequence"/>
</dbReference>
<protein>
    <submittedName>
        <fullName evidence="1">4578_t:CDS:1</fullName>
    </submittedName>
</protein>
<evidence type="ECO:0000313" key="2">
    <source>
        <dbReference type="Proteomes" id="UP000789860"/>
    </source>
</evidence>